<dbReference type="RefSeq" id="WP_015185824.1">
    <property type="nucleotide sequence ID" value="NC_019738.1"/>
</dbReference>
<dbReference type="AlphaFoldDB" id="K9WMR0"/>
<sequence length="299" mass="32703">MNNKFSKVQAASYAPIHCNDSAQALWNTKGAAICASLRQRQGRTQQRFAIALAFLAMLLPACTTNNEQVGGPTAQTNVTTEEVADRTNALIGKPVTVRSEVERKVGAHSFTIGDDKLFGSEKILVINASGAPTVLPDDIKLQVTGTVAKLVVADIERDYKLDLEPELEAEYRDKPVIIAQSIALAPEPGEVTKNPSAFYNKTIAVRAEVEDIISPNSFTLDEDKLTSTQDLLVLNTTPGQTVKDDQEVVVTGVLRPFVLADFERDYDLNWDLTVQRKLEAEYKQKPALVTKSVFPAADD</sequence>
<dbReference type="eggNOG" id="ENOG502Z8KU">
    <property type="taxonomic scope" value="Bacteria"/>
</dbReference>
<evidence type="ECO:0000313" key="2">
    <source>
        <dbReference type="Proteomes" id="UP000010471"/>
    </source>
</evidence>
<name>K9WMR0_9CYAN</name>
<reference evidence="1 2" key="1">
    <citation type="submission" date="2012-06" db="EMBL/GenBank/DDBJ databases">
        <title>Finished chromosome of genome of Microcoleus sp. PCC 7113.</title>
        <authorList>
            <consortium name="US DOE Joint Genome Institute"/>
            <person name="Gugger M."/>
            <person name="Coursin T."/>
            <person name="Rippka R."/>
            <person name="Tandeau De Marsac N."/>
            <person name="Huntemann M."/>
            <person name="Wei C.-L."/>
            <person name="Han J."/>
            <person name="Detter J.C."/>
            <person name="Han C."/>
            <person name="Tapia R."/>
            <person name="Chen A."/>
            <person name="Kyrpides N."/>
            <person name="Mavromatis K."/>
            <person name="Markowitz V."/>
            <person name="Szeto E."/>
            <person name="Ivanova N."/>
            <person name="Pagani I."/>
            <person name="Pati A."/>
            <person name="Goodwin L."/>
            <person name="Nordberg H.P."/>
            <person name="Cantor M.N."/>
            <person name="Hua S.X."/>
            <person name="Woyke T."/>
            <person name="Kerfeld C.A."/>
        </authorList>
    </citation>
    <scope>NUCLEOTIDE SEQUENCE [LARGE SCALE GENOMIC DNA]</scope>
    <source>
        <strain evidence="1 2">PCC 7113</strain>
    </source>
</reference>
<dbReference type="EMBL" id="CP003630">
    <property type="protein sequence ID" value="AFZ21695.1"/>
    <property type="molecule type" value="Genomic_DNA"/>
</dbReference>
<accession>K9WMR0</accession>
<dbReference type="HOGENOM" id="CLU_088169_0_0_3"/>
<gene>
    <name evidence="1" type="ORF">Mic7113_6101</name>
</gene>
<organism evidence="1 2">
    <name type="scientific">Allocoleopsis franciscana PCC 7113</name>
    <dbReference type="NCBI Taxonomy" id="1173027"/>
    <lineage>
        <taxon>Bacteria</taxon>
        <taxon>Bacillati</taxon>
        <taxon>Cyanobacteriota</taxon>
        <taxon>Cyanophyceae</taxon>
        <taxon>Coleofasciculales</taxon>
        <taxon>Coleofasciculaceae</taxon>
        <taxon>Allocoleopsis</taxon>
        <taxon>Allocoleopsis franciscana</taxon>
    </lineage>
</organism>
<keyword evidence="2" id="KW-1185">Reference proteome</keyword>
<dbReference type="KEGG" id="mic:Mic7113_6101"/>
<protein>
    <submittedName>
        <fullName evidence="1">Uncharacterized protein</fullName>
    </submittedName>
</protein>
<dbReference type="STRING" id="1173027.Mic7113_6101"/>
<proteinExistence type="predicted"/>
<dbReference type="PATRIC" id="fig|1173027.3.peg.6752"/>
<dbReference type="Proteomes" id="UP000010471">
    <property type="component" value="Chromosome"/>
</dbReference>
<evidence type="ECO:0000313" key="1">
    <source>
        <dbReference type="EMBL" id="AFZ21695.1"/>
    </source>
</evidence>